<dbReference type="AlphaFoldDB" id="A0A9X3TPK9"/>
<dbReference type="InterPro" id="IPR002933">
    <property type="entry name" value="Peptidase_M20"/>
</dbReference>
<name>A0A9X3TPK9_9BACL</name>
<evidence type="ECO:0000256" key="3">
    <source>
        <dbReference type="SAM" id="MobiDB-lite"/>
    </source>
</evidence>
<dbReference type="InterPro" id="IPR017439">
    <property type="entry name" value="Amidohydrolase"/>
</dbReference>
<comment type="caution">
    <text evidence="5">The sequence shown here is derived from an EMBL/GenBank/DDBJ whole genome shotgun (WGS) entry which is preliminary data.</text>
</comment>
<comment type="cofactor">
    <cofactor evidence="2">
        <name>Mn(2+)</name>
        <dbReference type="ChEBI" id="CHEBI:29035"/>
    </cofactor>
    <text evidence="2">The Mn(2+) ion enhances activity.</text>
</comment>
<dbReference type="Gene3D" id="3.30.70.360">
    <property type="match status" value="1"/>
</dbReference>
<protein>
    <submittedName>
        <fullName evidence="5">Amidohydrolase</fullName>
    </submittedName>
</protein>
<evidence type="ECO:0000256" key="2">
    <source>
        <dbReference type="PIRSR" id="PIRSR005962-1"/>
    </source>
</evidence>
<proteinExistence type="predicted"/>
<keyword evidence="2" id="KW-0464">Manganese</keyword>
<organism evidence="5 6">
    <name type="scientific">Brevibacillus thermoruber</name>
    <dbReference type="NCBI Taxonomy" id="33942"/>
    <lineage>
        <taxon>Bacteria</taxon>
        <taxon>Bacillati</taxon>
        <taxon>Bacillota</taxon>
        <taxon>Bacilli</taxon>
        <taxon>Bacillales</taxon>
        <taxon>Paenibacillaceae</taxon>
        <taxon>Brevibacillus</taxon>
    </lineage>
</organism>
<feature type="binding site" evidence="2">
    <location>
        <position position="106"/>
    </location>
    <ligand>
        <name>Mn(2+)</name>
        <dbReference type="ChEBI" id="CHEBI:29035"/>
        <label>2</label>
    </ligand>
</feature>
<feature type="binding site" evidence="2">
    <location>
        <position position="140"/>
    </location>
    <ligand>
        <name>Mn(2+)</name>
        <dbReference type="ChEBI" id="CHEBI:29035"/>
        <label>2</label>
    </ligand>
</feature>
<dbReference type="FunFam" id="3.30.70.360:FF:000001">
    <property type="entry name" value="N-acetyldiaminopimelate deacetylase"/>
    <property type="match status" value="1"/>
</dbReference>
<dbReference type="InterPro" id="IPR036264">
    <property type="entry name" value="Bact_exopeptidase_dim_dom"/>
</dbReference>
<accession>A0A9X3TPK9</accession>
<gene>
    <name evidence="5" type="ORF">O3V59_08740</name>
</gene>
<feature type="binding site" evidence="2">
    <location>
        <position position="164"/>
    </location>
    <ligand>
        <name>Mn(2+)</name>
        <dbReference type="ChEBI" id="CHEBI:29035"/>
        <label>2</label>
    </ligand>
</feature>
<evidence type="ECO:0000313" key="5">
    <source>
        <dbReference type="EMBL" id="MDA5108446.1"/>
    </source>
</evidence>
<dbReference type="PIRSF" id="PIRSF005962">
    <property type="entry name" value="Pept_M20D_amidohydro"/>
    <property type="match status" value="1"/>
</dbReference>
<sequence>MVAERFRKDAEELRPRLVDIRRELHQYPELSMAEFETTRRIRRFLQDEGIVILPLDVPVGVVAEVAGERPGPTIALRADIDALPVQEETGLPFASRIDGKMHACGHDFHTAAMLGAAVLLQKHVRHLHGRVRFLFQPGEEKGCGANVLIKAGALDGVHAIFGMHNKPDLPVGTIGVKTGPLMASVDGFAITVSGKGGHAAVPQAAIDPIVAASAIIGGLQTAISRSISPFERAVVSVCQFHAGTSWNVIPDTAILEGTVRTFEPHVRKNMPGLLQRIAKGIAAGYGADARLEWFAGTPTVRNDPVTTEVIRAAAKALHLTIVEAQPSTGGEDFAHYQTKVPGTFIWMGTSGTEEWHHPRFTVNEEALVPSAALFALAALYAAERWSEPDAAGHRVEAGRTPRTGEQGRNGK</sequence>
<dbReference type="RefSeq" id="WP_081656530.1">
    <property type="nucleotide sequence ID" value="NZ_JAPYYP010000008.1"/>
</dbReference>
<dbReference type="GO" id="GO:0019877">
    <property type="term" value="P:diaminopimelate biosynthetic process"/>
    <property type="evidence" value="ECO:0007669"/>
    <property type="project" value="UniProtKB-ARBA"/>
</dbReference>
<feature type="compositionally biased region" description="Basic and acidic residues" evidence="3">
    <location>
        <begin position="389"/>
        <end position="399"/>
    </location>
</feature>
<dbReference type="SUPFAM" id="SSF55031">
    <property type="entry name" value="Bacterial exopeptidase dimerisation domain"/>
    <property type="match status" value="1"/>
</dbReference>
<dbReference type="Pfam" id="PF07687">
    <property type="entry name" value="M20_dimer"/>
    <property type="match status" value="1"/>
</dbReference>
<feature type="domain" description="Peptidase M20 dimerisation" evidence="4">
    <location>
        <begin position="187"/>
        <end position="265"/>
    </location>
</feature>
<feature type="binding site" evidence="2">
    <location>
        <position position="104"/>
    </location>
    <ligand>
        <name>Mn(2+)</name>
        <dbReference type="ChEBI" id="CHEBI:29035"/>
        <label>2</label>
    </ligand>
</feature>
<dbReference type="PANTHER" id="PTHR11014">
    <property type="entry name" value="PEPTIDASE M20 FAMILY MEMBER"/>
    <property type="match status" value="1"/>
</dbReference>
<dbReference type="InterPro" id="IPR011650">
    <property type="entry name" value="Peptidase_M20_dimer"/>
</dbReference>
<evidence type="ECO:0000256" key="1">
    <source>
        <dbReference type="ARBA" id="ARBA00022801"/>
    </source>
</evidence>
<feature type="binding site" evidence="2">
    <location>
        <position position="356"/>
    </location>
    <ligand>
        <name>Mn(2+)</name>
        <dbReference type="ChEBI" id="CHEBI:29035"/>
        <label>2</label>
    </ligand>
</feature>
<keyword evidence="2" id="KW-0479">Metal-binding</keyword>
<evidence type="ECO:0000313" key="6">
    <source>
        <dbReference type="Proteomes" id="UP001151071"/>
    </source>
</evidence>
<feature type="region of interest" description="Disordered" evidence="3">
    <location>
        <begin position="389"/>
        <end position="411"/>
    </location>
</feature>
<keyword evidence="6" id="KW-1185">Reference proteome</keyword>
<dbReference type="GO" id="GO:0046872">
    <property type="term" value="F:metal ion binding"/>
    <property type="evidence" value="ECO:0007669"/>
    <property type="project" value="UniProtKB-KW"/>
</dbReference>
<dbReference type="SUPFAM" id="SSF53187">
    <property type="entry name" value="Zn-dependent exopeptidases"/>
    <property type="match status" value="1"/>
</dbReference>
<evidence type="ECO:0000259" key="4">
    <source>
        <dbReference type="Pfam" id="PF07687"/>
    </source>
</evidence>
<dbReference type="Gene3D" id="3.40.630.10">
    <property type="entry name" value="Zn peptidases"/>
    <property type="match status" value="1"/>
</dbReference>
<dbReference type="PANTHER" id="PTHR11014:SF63">
    <property type="entry name" value="METALLOPEPTIDASE, PUTATIVE (AFU_ORTHOLOGUE AFUA_6G09600)-RELATED"/>
    <property type="match status" value="1"/>
</dbReference>
<reference evidence="5" key="1">
    <citation type="submission" date="2022-12" db="EMBL/GenBank/DDBJ databases">
        <title>Draft genome sequence of the thermophilic strain Brevibacillus thermoruber HT42, isolated from Los Humeros, Puebla, Mexico, with biotechnological potential.</title>
        <authorList>
            <person name="Lara Sanchez J."/>
            <person name="Solis Palacios R."/>
            <person name="Bustos Baena A.S."/>
            <person name="Ruz Baez A.E."/>
            <person name="Espinosa Luna G."/>
            <person name="Oliart Ros R.M."/>
        </authorList>
    </citation>
    <scope>NUCLEOTIDE SEQUENCE</scope>
    <source>
        <strain evidence="5">HT42</strain>
    </source>
</reference>
<keyword evidence="1" id="KW-0378">Hydrolase</keyword>
<dbReference type="Pfam" id="PF01546">
    <property type="entry name" value="Peptidase_M20"/>
    <property type="match status" value="1"/>
</dbReference>
<dbReference type="Proteomes" id="UP001151071">
    <property type="component" value="Unassembled WGS sequence"/>
</dbReference>
<dbReference type="EMBL" id="JAPYYP010000008">
    <property type="protein sequence ID" value="MDA5108446.1"/>
    <property type="molecule type" value="Genomic_DNA"/>
</dbReference>
<dbReference type="NCBIfam" id="TIGR01891">
    <property type="entry name" value="amidohydrolases"/>
    <property type="match status" value="1"/>
</dbReference>
<dbReference type="GO" id="GO:0050118">
    <property type="term" value="F:N-acetyldiaminopimelate deacetylase activity"/>
    <property type="evidence" value="ECO:0007669"/>
    <property type="project" value="UniProtKB-ARBA"/>
</dbReference>